<feature type="site" description="Important for substrate specificity" evidence="3">
    <location>
        <position position="69"/>
    </location>
</feature>
<dbReference type="SUPFAM" id="SSF52972">
    <property type="entry name" value="ITPase-like"/>
    <property type="match status" value="1"/>
</dbReference>
<dbReference type="EC" id="3.6.1.9" evidence="3"/>
<comment type="similarity">
    <text evidence="3">Belongs to the Maf family. YhdE subfamily.</text>
</comment>
<dbReference type="EMBL" id="CP141615">
    <property type="protein sequence ID" value="WRP18214.1"/>
    <property type="molecule type" value="Genomic_DNA"/>
</dbReference>
<gene>
    <name evidence="4" type="ORF">U7230_04190</name>
</gene>
<feature type="active site" description="Proton acceptor" evidence="3">
    <location>
        <position position="68"/>
    </location>
</feature>
<name>A0ABZ1BZT8_9FIRM</name>
<reference evidence="4 5" key="1">
    <citation type="journal article" date="2024" name="Front. Microbiol.">
        <title>Novel thermophilic genera Geochorda gen. nov. and Carboxydochorda gen. nov. from the deep terrestrial subsurface reveal the ecophysiological diversity in the class Limnochordia.</title>
        <authorList>
            <person name="Karnachuk O.V."/>
            <person name="Lukina A.P."/>
            <person name="Avakyan M.R."/>
            <person name="Kadnikov V.V."/>
            <person name="Begmatov S."/>
            <person name="Beletsky A.V."/>
            <person name="Vlasova K.G."/>
            <person name="Novikov A.A."/>
            <person name="Shcherbakova V.A."/>
            <person name="Mardanov A.V."/>
            <person name="Ravin N.V."/>
        </authorList>
    </citation>
    <scope>NUCLEOTIDE SEQUENCE [LARGE SCALE GENOMIC DNA]</scope>
    <source>
        <strain evidence="4 5">L945</strain>
    </source>
</reference>
<dbReference type="HAMAP" id="MF_00528">
    <property type="entry name" value="Maf"/>
    <property type="match status" value="1"/>
</dbReference>
<evidence type="ECO:0000313" key="4">
    <source>
        <dbReference type="EMBL" id="WRP18214.1"/>
    </source>
</evidence>
<comment type="subcellular location">
    <subcellularLocation>
        <location evidence="3">Cytoplasm</location>
    </subcellularLocation>
</comment>
<evidence type="ECO:0000256" key="3">
    <source>
        <dbReference type="HAMAP-Rule" id="MF_00528"/>
    </source>
</evidence>
<keyword evidence="3" id="KW-0546">Nucleotide metabolism</keyword>
<accession>A0ABZ1BZT8</accession>
<dbReference type="Pfam" id="PF02545">
    <property type="entry name" value="Maf"/>
    <property type="match status" value="1"/>
</dbReference>
<comment type="caution">
    <text evidence="3">Lacks conserved residue(s) required for the propagation of feature annotation.</text>
</comment>
<organism evidence="4 5">
    <name type="scientific">Carboxydichorda subterranea</name>
    <dbReference type="NCBI Taxonomy" id="3109565"/>
    <lineage>
        <taxon>Bacteria</taxon>
        <taxon>Bacillati</taxon>
        <taxon>Bacillota</taxon>
        <taxon>Limnochordia</taxon>
        <taxon>Limnochordales</taxon>
        <taxon>Geochordaceae</taxon>
        <taxon>Carboxydichorda</taxon>
    </lineage>
</organism>
<dbReference type="GO" id="GO:0016787">
    <property type="term" value="F:hydrolase activity"/>
    <property type="evidence" value="ECO:0007669"/>
    <property type="project" value="UniProtKB-KW"/>
</dbReference>
<feature type="site" description="Important for substrate specificity" evidence="3">
    <location>
        <position position="11"/>
    </location>
</feature>
<dbReference type="CDD" id="cd00555">
    <property type="entry name" value="Maf"/>
    <property type="match status" value="1"/>
</dbReference>
<comment type="function">
    <text evidence="3">Nucleoside triphosphate pyrophosphatase that hydrolyzes dTTP and UTP. May have a dual role in cell division arrest and in preventing the incorporation of modified nucleotides into cellular nucleic acids.</text>
</comment>
<evidence type="ECO:0000313" key="5">
    <source>
        <dbReference type="Proteomes" id="UP001332192"/>
    </source>
</evidence>
<comment type="cofactor">
    <cofactor evidence="1 3">
        <name>a divalent metal cation</name>
        <dbReference type="ChEBI" id="CHEBI:60240"/>
    </cofactor>
</comment>
<keyword evidence="2 3" id="KW-0378">Hydrolase</keyword>
<dbReference type="PANTHER" id="PTHR43213">
    <property type="entry name" value="BIFUNCTIONAL DTTP/UTP PYROPHOSPHATASE/METHYLTRANSFERASE PROTEIN-RELATED"/>
    <property type="match status" value="1"/>
</dbReference>
<proteinExistence type="inferred from homology"/>
<keyword evidence="3" id="KW-0963">Cytoplasm</keyword>
<dbReference type="NCBIfam" id="TIGR00172">
    <property type="entry name" value="maf"/>
    <property type="match status" value="1"/>
</dbReference>
<evidence type="ECO:0000256" key="1">
    <source>
        <dbReference type="ARBA" id="ARBA00001968"/>
    </source>
</evidence>
<dbReference type="Proteomes" id="UP001332192">
    <property type="component" value="Chromosome"/>
</dbReference>
<keyword evidence="5" id="KW-1185">Reference proteome</keyword>
<comment type="catalytic activity">
    <reaction evidence="3">
        <text>dTTP + H2O = dTMP + diphosphate + H(+)</text>
        <dbReference type="Rhea" id="RHEA:28534"/>
        <dbReference type="ChEBI" id="CHEBI:15377"/>
        <dbReference type="ChEBI" id="CHEBI:15378"/>
        <dbReference type="ChEBI" id="CHEBI:33019"/>
        <dbReference type="ChEBI" id="CHEBI:37568"/>
        <dbReference type="ChEBI" id="CHEBI:63528"/>
        <dbReference type="EC" id="3.6.1.9"/>
    </reaction>
</comment>
<feature type="site" description="Important for substrate specificity" evidence="3">
    <location>
        <position position="153"/>
    </location>
</feature>
<comment type="catalytic activity">
    <reaction evidence="3">
        <text>UTP + H2O = UMP + diphosphate + H(+)</text>
        <dbReference type="Rhea" id="RHEA:29395"/>
        <dbReference type="ChEBI" id="CHEBI:15377"/>
        <dbReference type="ChEBI" id="CHEBI:15378"/>
        <dbReference type="ChEBI" id="CHEBI:33019"/>
        <dbReference type="ChEBI" id="CHEBI:46398"/>
        <dbReference type="ChEBI" id="CHEBI:57865"/>
        <dbReference type="EC" id="3.6.1.9"/>
    </reaction>
</comment>
<evidence type="ECO:0000256" key="2">
    <source>
        <dbReference type="ARBA" id="ARBA00022801"/>
    </source>
</evidence>
<dbReference type="PIRSF" id="PIRSF006305">
    <property type="entry name" value="Maf"/>
    <property type="match status" value="1"/>
</dbReference>
<dbReference type="Gene3D" id="3.90.950.10">
    <property type="match status" value="1"/>
</dbReference>
<protein>
    <recommendedName>
        <fullName evidence="3">dTTP/UTP pyrophosphatase</fullName>
        <shortName evidence="3">dTTPase/UTPase</shortName>
        <ecNumber evidence="3">3.6.1.9</ecNumber>
    </recommendedName>
    <alternativeName>
        <fullName evidence="3">Nucleoside triphosphate pyrophosphatase</fullName>
    </alternativeName>
    <alternativeName>
        <fullName evidence="3">Nucleotide pyrophosphatase</fullName>
        <shortName evidence="3">Nucleotide PPase</shortName>
    </alternativeName>
</protein>
<sequence>MGLVLASTSPRRRQLLAMVGARFEVEVPGADEREYCLEDPERLVMALARAKAESVASRRPRDLVVGADTVVVLDGRILGKPADGREAREMLEALSGRTHEVWTGVALVRREPEACRVEAERTEVTFRSLDPDEVDRYVALGEGMDKAGAYAVQGVGGLFVERIEGCYFNVVGLPLARLHTMLRRLGSGLW</sequence>
<dbReference type="PANTHER" id="PTHR43213:SF5">
    <property type="entry name" value="BIFUNCTIONAL DTTP_UTP PYROPHOSPHATASE_METHYLTRANSFERASE PROTEIN-RELATED"/>
    <property type="match status" value="1"/>
</dbReference>
<dbReference type="InterPro" id="IPR003697">
    <property type="entry name" value="Maf-like"/>
</dbReference>
<dbReference type="InterPro" id="IPR029001">
    <property type="entry name" value="ITPase-like_fam"/>
</dbReference>